<evidence type="ECO:0000256" key="1">
    <source>
        <dbReference type="SAM" id="Phobius"/>
    </source>
</evidence>
<dbReference type="AlphaFoldDB" id="A0A402AV94"/>
<evidence type="ECO:0000313" key="2">
    <source>
        <dbReference type="EMBL" id="GCE23060.1"/>
    </source>
</evidence>
<feature type="transmembrane region" description="Helical" evidence="1">
    <location>
        <begin position="12"/>
        <end position="40"/>
    </location>
</feature>
<reference evidence="3" key="1">
    <citation type="submission" date="2018-12" db="EMBL/GenBank/DDBJ databases">
        <title>Tengunoibacter tsumagoiensis gen. nov., sp. nov., Dictyobacter kobayashii sp. nov., D. alpinus sp. nov., and D. joshuensis sp. nov. and description of Dictyobacteraceae fam. nov. within the order Ktedonobacterales isolated from Tengu-no-mugimeshi.</title>
        <authorList>
            <person name="Wang C.M."/>
            <person name="Zheng Y."/>
            <person name="Sakai Y."/>
            <person name="Toyoda A."/>
            <person name="Minakuchi Y."/>
            <person name="Abe K."/>
            <person name="Yokota A."/>
            <person name="Yabe S."/>
        </authorList>
    </citation>
    <scope>NUCLEOTIDE SEQUENCE [LARGE SCALE GENOMIC DNA]</scope>
    <source>
        <strain evidence="3">Uno11</strain>
    </source>
</reference>
<dbReference type="EMBL" id="BIFS01000002">
    <property type="protein sequence ID" value="GCE23060.1"/>
    <property type="molecule type" value="Genomic_DNA"/>
</dbReference>
<keyword evidence="1" id="KW-1133">Transmembrane helix</keyword>
<gene>
    <name evidence="2" type="ORF">KDK_68600</name>
</gene>
<comment type="caution">
    <text evidence="2">The sequence shown here is derived from an EMBL/GenBank/DDBJ whole genome shotgun (WGS) entry which is preliminary data.</text>
</comment>
<feature type="transmembrane region" description="Helical" evidence="1">
    <location>
        <begin position="88"/>
        <end position="110"/>
    </location>
</feature>
<organism evidence="2 3">
    <name type="scientific">Dictyobacter kobayashii</name>
    <dbReference type="NCBI Taxonomy" id="2014872"/>
    <lineage>
        <taxon>Bacteria</taxon>
        <taxon>Bacillati</taxon>
        <taxon>Chloroflexota</taxon>
        <taxon>Ktedonobacteria</taxon>
        <taxon>Ktedonobacterales</taxon>
        <taxon>Dictyobacteraceae</taxon>
        <taxon>Dictyobacter</taxon>
    </lineage>
</organism>
<sequence>MPKKVNLCPVSVLTAGITGLIFALVFGLPLYIYCALWFGWIFPTQGPTMDLGILLVVLFLFLAVLAFLCFGFWRVGLFTAKKTGDMNIGTIAGLWMSMVAIGMLWLVRIVGTQLGTPMSRVPGNAVRGQALFGSIYFFAPFIIFFAGFLLGLMAGMIGANRADLPPEEV</sequence>
<keyword evidence="3" id="KW-1185">Reference proteome</keyword>
<dbReference type="Proteomes" id="UP000287188">
    <property type="component" value="Unassembled WGS sequence"/>
</dbReference>
<feature type="transmembrane region" description="Helical" evidence="1">
    <location>
        <begin position="130"/>
        <end position="152"/>
    </location>
</feature>
<protein>
    <submittedName>
        <fullName evidence="2">Uncharacterized protein</fullName>
    </submittedName>
</protein>
<feature type="transmembrane region" description="Helical" evidence="1">
    <location>
        <begin position="52"/>
        <end position="76"/>
    </location>
</feature>
<proteinExistence type="predicted"/>
<keyword evidence="1" id="KW-0472">Membrane</keyword>
<name>A0A402AV94_9CHLR</name>
<evidence type="ECO:0000313" key="3">
    <source>
        <dbReference type="Proteomes" id="UP000287188"/>
    </source>
</evidence>
<accession>A0A402AV94</accession>
<dbReference type="RefSeq" id="WP_126556556.1">
    <property type="nucleotide sequence ID" value="NZ_BIFS01000002.1"/>
</dbReference>
<keyword evidence="1" id="KW-0812">Transmembrane</keyword>